<gene>
    <name evidence="1" type="ORF">H9789_11850</name>
</gene>
<organism evidence="1 2">
    <name type="scientific">Candidatus Paraprevotella stercoravium</name>
    <dbReference type="NCBI Taxonomy" id="2838725"/>
    <lineage>
        <taxon>Bacteria</taxon>
        <taxon>Pseudomonadati</taxon>
        <taxon>Bacteroidota</taxon>
        <taxon>Bacteroidia</taxon>
        <taxon>Bacteroidales</taxon>
        <taxon>Prevotellaceae</taxon>
        <taxon>Paraprevotella</taxon>
    </lineage>
</organism>
<reference evidence="1" key="1">
    <citation type="journal article" date="2021" name="PeerJ">
        <title>Extensive microbial diversity within the chicken gut microbiome revealed by metagenomics and culture.</title>
        <authorList>
            <person name="Gilroy R."/>
            <person name="Ravi A."/>
            <person name="Getino M."/>
            <person name="Pursley I."/>
            <person name="Horton D.L."/>
            <person name="Alikhan N.F."/>
            <person name="Baker D."/>
            <person name="Gharbi K."/>
            <person name="Hall N."/>
            <person name="Watson M."/>
            <person name="Adriaenssens E.M."/>
            <person name="Foster-Nyarko E."/>
            <person name="Jarju S."/>
            <person name="Secka A."/>
            <person name="Antonio M."/>
            <person name="Oren A."/>
            <person name="Chaudhuri R.R."/>
            <person name="La Ragione R."/>
            <person name="Hildebrand F."/>
            <person name="Pallen M.J."/>
        </authorList>
    </citation>
    <scope>NUCLEOTIDE SEQUENCE</scope>
    <source>
        <strain evidence="1">G3-2149</strain>
    </source>
</reference>
<evidence type="ECO:0000313" key="1">
    <source>
        <dbReference type="EMBL" id="MBU3854482.1"/>
    </source>
</evidence>
<proteinExistence type="predicted"/>
<dbReference type="EMBL" id="JAHLFU010000240">
    <property type="protein sequence ID" value="MBU3854482.1"/>
    <property type="molecule type" value="Genomic_DNA"/>
</dbReference>
<sequence length="838" mass="91942">LLDGTSLTDDGADKGAVSYAVANILGSTDITVKTGRKFSGKRWVGFVIKVPTGIGDVDLLTDMEIKAYNNGELVGDSDKKTFLSANLIGWTDYAYVSCYTDQPFDEVTFTNMKLIEALKGVQYLGFYTYADKDGDGIPDEEDPDFCEPPIDIEWGEPEIAADANSLCASNENEKLPVKITAKNATRLYYTLTNIDKAEMVISGFLDAETQDSFSLDIDFEALQLKSGRYELEVSVVGQTLLLPASKTFIIHAEQTTWAPKGNSTDWNVWENWTNGIPVIGCTDVVIPGQSAVFPVLEAYDSGDGSEEKPTDFNSCEGLHFDVGAEMLGAQHLEYKKAWVELELSLNRYYMLSAPLKGMYTGDFFVPQSMDGTQNNPYFTDLNEKTSPDYRFGPRVYQRLWECSAPVVNPMENVSGATDAKNGSGSTVQVDETRWTPPFNALAQSYGMGIGFSLKAGKENLPVTKARFRFPKEHTQYFYYNEDGFKTDLFETLDRTDKGKLFTDGITWPLELNYTLETESNTFLVGNPFMAHINIEKFLKGNTSVTSVKVYDGNAANSLILCDGKLLTNGADEDWTSIAPMQSFFVTFSAPAKTAQISITEDMLETKAGGDQPLRIAPQADALNEKDELMIEACADSTTACAKVVFNNTSEAAYVPREDAVLLVDDEVKPRVVVYTMADDHAVDIQQTPDADRISIGVAMSKAAPLTLKFTGRAISQWKLYDAQTRHLYDLSVSDSVSLGRVDSNAGRFTLVKAGTEDKLNLENQGLLISRTAPGAITVASADQLPIKHCAVYAADGHLISQWEGEAMSVEGIKAEAGVNMVRAIKSDGSSYSQKVICY</sequence>
<feature type="non-terminal residue" evidence="1">
    <location>
        <position position="1"/>
    </location>
</feature>
<protein>
    <submittedName>
        <fullName evidence="1">Uncharacterized protein</fullName>
    </submittedName>
</protein>
<comment type="caution">
    <text evidence="1">The sequence shown here is derived from an EMBL/GenBank/DDBJ whole genome shotgun (WGS) entry which is preliminary data.</text>
</comment>
<name>A0A9E2P261_9BACT</name>
<dbReference type="Proteomes" id="UP000823865">
    <property type="component" value="Unassembled WGS sequence"/>
</dbReference>
<evidence type="ECO:0000313" key="2">
    <source>
        <dbReference type="Proteomes" id="UP000823865"/>
    </source>
</evidence>
<reference evidence="1" key="2">
    <citation type="submission" date="2021-04" db="EMBL/GenBank/DDBJ databases">
        <authorList>
            <person name="Gilroy R."/>
        </authorList>
    </citation>
    <scope>NUCLEOTIDE SEQUENCE</scope>
    <source>
        <strain evidence="1">G3-2149</strain>
    </source>
</reference>
<dbReference type="AlphaFoldDB" id="A0A9E2P261"/>
<accession>A0A9E2P261</accession>